<dbReference type="PANTHER" id="PTHR28541:SF1">
    <property type="entry name" value="DDB1- AND CUL4-ASSOCIATED FACTOR 15"/>
    <property type="match status" value="1"/>
</dbReference>
<proteinExistence type="predicted"/>
<dbReference type="RefSeq" id="XP_017768224.1">
    <property type="nucleotide sequence ID" value="XM_017912735.1"/>
</dbReference>
<gene>
    <name evidence="4" type="primary">LOC108556562</name>
</gene>
<evidence type="ECO:0000313" key="3">
    <source>
        <dbReference type="Proteomes" id="UP000695000"/>
    </source>
</evidence>
<dbReference type="Proteomes" id="UP000695000">
    <property type="component" value="Unplaced"/>
</dbReference>
<dbReference type="InterPro" id="IPR032734">
    <property type="entry name" value="DCAF15_WD40"/>
</dbReference>
<dbReference type="PANTHER" id="PTHR28541">
    <property type="entry name" value="DDB1- AND CUL4-ASSOCIATED FACTOR 15"/>
    <property type="match status" value="1"/>
</dbReference>
<accession>A0ABM1M0X4</accession>
<dbReference type="Pfam" id="PF14939">
    <property type="entry name" value="DCAF15_WD40"/>
    <property type="match status" value="1"/>
</dbReference>
<dbReference type="CDD" id="cd20913">
    <property type="entry name" value="DCAF15-CTD"/>
    <property type="match status" value="1"/>
</dbReference>
<dbReference type="InterPro" id="IPR038914">
    <property type="entry name" value="DCAF15"/>
</dbReference>
<evidence type="ECO:0000256" key="1">
    <source>
        <dbReference type="SAM" id="MobiDB-lite"/>
    </source>
</evidence>
<reference evidence="4" key="1">
    <citation type="submission" date="2025-08" db="UniProtKB">
        <authorList>
            <consortium name="RefSeq"/>
        </authorList>
    </citation>
    <scope>IDENTIFICATION</scope>
    <source>
        <tissue evidence="4">Whole Larva</tissue>
    </source>
</reference>
<name>A0ABM1M0X4_NICVS</name>
<organism evidence="3 4">
    <name type="scientific">Nicrophorus vespilloides</name>
    <name type="common">Boreal carrion beetle</name>
    <dbReference type="NCBI Taxonomy" id="110193"/>
    <lineage>
        <taxon>Eukaryota</taxon>
        <taxon>Metazoa</taxon>
        <taxon>Ecdysozoa</taxon>
        <taxon>Arthropoda</taxon>
        <taxon>Hexapoda</taxon>
        <taxon>Insecta</taxon>
        <taxon>Pterygota</taxon>
        <taxon>Neoptera</taxon>
        <taxon>Endopterygota</taxon>
        <taxon>Coleoptera</taxon>
        <taxon>Polyphaga</taxon>
        <taxon>Staphyliniformia</taxon>
        <taxon>Silphidae</taxon>
        <taxon>Nicrophorinae</taxon>
        <taxon>Nicrophorus</taxon>
    </lineage>
</organism>
<evidence type="ECO:0000259" key="2">
    <source>
        <dbReference type="Pfam" id="PF14939"/>
    </source>
</evidence>
<sequence>MASSVYDDDSNHSSISTDSDDSDDLMIYTQAAATESATPTNENETEMNLVVKLANRQMYGRVAKTWKSKTEPMFKDVHRNCKIPFGDIVFNKRSCSHFYMGFTICGQYFISYKEIMVDVVTLFPCIEYILYIWKFMQGDKLQFISKHRIFRLMRDVELDKIMFIQSPTDPYKMFCYGLRATNPGIAYLTILTLPVQEKHCRNCKGSLQPNDDKLYRGWCLNHGFMLHYMFTLSNPMPKFEPNISFAYPDHVVINTGHYIHILNTSVYKPNPQPPLVPVPVEQLIGEHKNYGENAFVEMDTMENYSGNSVVDAIIEDFSEYDLEGADGSKPFHELNISCEPLNVTGKSYHNTLVQNIKRLQGKDILFPMPQSLSNQKTNDKAKLDRKQAEKAYEFIEENEKCEKLSSFRKKRLADKKYEFSEDNSENIVPFNSLRHERSKCVYKPKSIRNPEFGLFLSPCSAYPNQTQQPTSINVSTLCALTGWSPQSSRSPISPKESARKFNVYSSSIDSDCSDNDSKLVLRQINNVPHSYSYDQKSHPIGLLIVDSKKDDHAKWIKKVVRRYSSADFENSSLVSGQSRDDYNIPIEIPILVQTLTEQHLDVVSEFKCDQVTETQLIITQRSFDCEQFVQIRAQRLCIEHQLEFLHCEDYDIKLVHICPLDGHIICQAVIKIAALNLVSTNLKPQIFVTYCLFVWNIVTDSFELVEPSDVTNRLHTNTAHPPPVLKTRIPLLNCKSIQVLDINTSSSKLSLRDYSNHYEVVMDKNPIQCRYYLPFTHFVGPYDSDSESM</sequence>
<evidence type="ECO:0000313" key="4">
    <source>
        <dbReference type="RefSeq" id="XP_017768224.1"/>
    </source>
</evidence>
<dbReference type="CDD" id="cd20917">
    <property type="entry name" value="DCAF15-NTD"/>
    <property type="match status" value="1"/>
</dbReference>
<keyword evidence="3" id="KW-1185">Reference proteome</keyword>
<dbReference type="GeneID" id="108556562"/>
<feature type="domain" description="DDB1- and CUL4-associated factor 15 WD40 repeat-containing" evidence="2">
    <location>
        <begin position="69"/>
        <end position="266"/>
    </location>
</feature>
<feature type="region of interest" description="Disordered" evidence="1">
    <location>
        <begin position="1"/>
        <end position="22"/>
    </location>
</feature>
<dbReference type="InterPro" id="IPR047319">
    <property type="entry name" value="DCAF15_C"/>
</dbReference>
<protein>
    <submittedName>
        <fullName evidence="4">Uncharacterized protein LOC108556562</fullName>
    </submittedName>
</protein>